<keyword evidence="1" id="KW-0175">Coiled coil</keyword>
<gene>
    <name evidence="2" type="ORF">BH695_4059</name>
</gene>
<protein>
    <recommendedName>
        <fullName evidence="4">SLH domain-containing protein</fullName>
    </recommendedName>
</protein>
<accession>A0AB33BXB9</accession>
<name>A0AB33BXB9_MICA7</name>
<dbReference type="EMBL" id="CP020771">
    <property type="protein sequence ID" value="ARI83338.1"/>
    <property type="molecule type" value="Genomic_DNA"/>
</dbReference>
<sequence>MFLICLLTGVFVLFGVPFTHQNLLAQSGKKLTCGQSSDWSYYAFKSMVERYGVDPEFVCGEGSFQSNNPDVRADIAEWIAIGLKHNEKSLQDEMQVLSQDIERLQRLYQEIDQKLDQEID</sequence>
<evidence type="ECO:0008006" key="4">
    <source>
        <dbReference type="Google" id="ProtNLM"/>
    </source>
</evidence>
<evidence type="ECO:0000313" key="3">
    <source>
        <dbReference type="Proteomes" id="UP000192439"/>
    </source>
</evidence>
<evidence type="ECO:0000256" key="1">
    <source>
        <dbReference type="SAM" id="Coils"/>
    </source>
</evidence>
<organism evidence="2 3">
    <name type="scientific">Microcystis aeruginosa PCC 7806SL</name>
    <dbReference type="NCBI Taxonomy" id="1903187"/>
    <lineage>
        <taxon>Bacteria</taxon>
        <taxon>Bacillati</taxon>
        <taxon>Cyanobacteriota</taxon>
        <taxon>Cyanophyceae</taxon>
        <taxon>Oscillatoriophycideae</taxon>
        <taxon>Chroococcales</taxon>
        <taxon>Microcystaceae</taxon>
        <taxon>Microcystis</taxon>
    </lineage>
</organism>
<evidence type="ECO:0000313" key="2">
    <source>
        <dbReference type="EMBL" id="ARI83338.1"/>
    </source>
</evidence>
<dbReference type="AlphaFoldDB" id="A0AB33BXB9"/>
<proteinExistence type="predicted"/>
<reference evidence="2 3" key="1">
    <citation type="journal article" date="2018" name="Harmful Algae">
        <title>The highly heterogeneous methylated genomes and diverse restriction-modification systems of bloom-forming Microcystis.</title>
        <authorList>
            <person name="Zhao L."/>
            <person name="Song Y."/>
            <person name="Li L."/>
            <person name="Gan N."/>
            <person name="Brand J.J."/>
            <person name="Song L."/>
        </authorList>
    </citation>
    <scope>NUCLEOTIDE SEQUENCE [LARGE SCALE GENOMIC DNA]</scope>
    <source>
        <strain evidence="2 3">PCC 7806SL</strain>
    </source>
</reference>
<dbReference type="Proteomes" id="UP000192439">
    <property type="component" value="Chromosome"/>
</dbReference>
<feature type="coiled-coil region" evidence="1">
    <location>
        <begin position="87"/>
        <end position="114"/>
    </location>
</feature>
<keyword evidence="3" id="KW-1185">Reference proteome</keyword>